<name>A0A0E9TTB6_ANGAN</name>
<organism evidence="1">
    <name type="scientific">Anguilla anguilla</name>
    <name type="common">European freshwater eel</name>
    <name type="synonym">Muraena anguilla</name>
    <dbReference type="NCBI Taxonomy" id="7936"/>
    <lineage>
        <taxon>Eukaryota</taxon>
        <taxon>Metazoa</taxon>
        <taxon>Chordata</taxon>
        <taxon>Craniata</taxon>
        <taxon>Vertebrata</taxon>
        <taxon>Euteleostomi</taxon>
        <taxon>Actinopterygii</taxon>
        <taxon>Neopterygii</taxon>
        <taxon>Teleostei</taxon>
        <taxon>Anguilliformes</taxon>
        <taxon>Anguillidae</taxon>
        <taxon>Anguilla</taxon>
    </lineage>
</organism>
<reference evidence="1" key="1">
    <citation type="submission" date="2014-11" db="EMBL/GenBank/DDBJ databases">
        <authorList>
            <person name="Amaro Gonzalez C."/>
        </authorList>
    </citation>
    <scope>NUCLEOTIDE SEQUENCE</scope>
</reference>
<protein>
    <submittedName>
        <fullName evidence="1">Uncharacterized protein</fullName>
    </submittedName>
</protein>
<evidence type="ECO:0000313" key="1">
    <source>
        <dbReference type="EMBL" id="JAH56766.1"/>
    </source>
</evidence>
<sequence>MRVLGWGQNEYAYQYISQATLSNKRFPASLHCGLMLVV</sequence>
<proteinExistence type="predicted"/>
<dbReference type="AlphaFoldDB" id="A0A0E9TTB6"/>
<reference evidence="1" key="2">
    <citation type="journal article" date="2015" name="Fish Shellfish Immunol.">
        <title>Early steps in the European eel (Anguilla anguilla)-Vibrio vulnificus interaction in the gills: Role of the RtxA13 toxin.</title>
        <authorList>
            <person name="Callol A."/>
            <person name="Pajuelo D."/>
            <person name="Ebbesson L."/>
            <person name="Teles M."/>
            <person name="MacKenzie S."/>
            <person name="Amaro C."/>
        </authorList>
    </citation>
    <scope>NUCLEOTIDE SEQUENCE</scope>
</reference>
<accession>A0A0E9TTB6</accession>
<dbReference type="EMBL" id="GBXM01051811">
    <property type="protein sequence ID" value="JAH56766.1"/>
    <property type="molecule type" value="Transcribed_RNA"/>
</dbReference>